<sequence length="220" mass="24920">MTRKKLKSSQLRTLACTIAALSLIYWFAHQRGILPFVYLLPPITCPADATLHTPPQTFLNANQSILDILPKNFDRSKTSILIEKSNHRLTLYYDQKPIKSYSVVFGDPQGDKRREGDRKTPEGILRIQDKYPHPDWSKFLWLDYPNAQSQCKHQRSKQRGEIPAFSAIGGEVGIHGVPIGQDALIETRTNWTLGCPALKNKDIDEIYNIVQVGAIVEILP</sequence>
<evidence type="ECO:0000256" key="2">
    <source>
        <dbReference type="ARBA" id="ARBA00022679"/>
    </source>
</evidence>
<dbReference type="Gene3D" id="2.40.440.10">
    <property type="entry name" value="L,D-transpeptidase catalytic domain-like"/>
    <property type="match status" value="1"/>
</dbReference>
<dbReference type="PANTHER" id="PTHR36699">
    <property type="entry name" value="LD-TRANSPEPTIDASE"/>
    <property type="match status" value="1"/>
</dbReference>
<dbReference type="PROSITE" id="PS52029">
    <property type="entry name" value="LD_TPASE"/>
    <property type="match status" value="1"/>
</dbReference>
<name>A0AA96WY14_LEPBY</name>
<keyword evidence="4 6" id="KW-0573">Peptidoglycan synthesis</keyword>
<protein>
    <submittedName>
        <fullName evidence="8">L,D-transpeptidase</fullName>
        <ecNumber evidence="8">2.-.-.-</ecNumber>
    </submittedName>
</protein>
<dbReference type="PANTHER" id="PTHR36699:SF1">
    <property type="entry name" value="L,D-TRANSPEPTIDASE YAFK-RELATED"/>
    <property type="match status" value="1"/>
</dbReference>
<dbReference type="GO" id="GO:0008360">
    <property type="term" value="P:regulation of cell shape"/>
    <property type="evidence" value="ECO:0007669"/>
    <property type="project" value="UniProtKB-UniRule"/>
</dbReference>
<dbReference type="CDD" id="cd16913">
    <property type="entry name" value="YkuD_like"/>
    <property type="match status" value="1"/>
</dbReference>
<dbReference type="EMBL" id="CP130144">
    <property type="protein sequence ID" value="WNZ47058.1"/>
    <property type="molecule type" value="Genomic_DNA"/>
</dbReference>
<evidence type="ECO:0000256" key="5">
    <source>
        <dbReference type="ARBA" id="ARBA00023316"/>
    </source>
</evidence>
<reference evidence="8" key="2">
    <citation type="submission" date="2023-07" db="EMBL/GenBank/DDBJ databases">
        <authorList>
            <person name="Bai X.-H."/>
            <person name="Wang H.-H."/>
            <person name="Wang J."/>
            <person name="Ma M.-Y."/>
            <person name="Hu H.-H."/>
            <person name="Song Z.-L."/>
            <person name="Ma H.-G."/>
            <person name="Fan Y."/>
            <person name="Du C.-Y."/>
            <person name="Xu J.-C."/>
        </authorList>
    </citation>
    <scope>NUCLEOTIDE SEQUENCE</scope>
    <source>
        <strain evidence="8">CZ1</strain>
    </source>
</reference>
<organism evidence="8">
    <name type="scientific">Leptolyngbya boryana CZ1</name>
    <dbReference type="NCBI Taxonomy" id="3060204"/>
    <lineage>
        <taxon>Bacteria</taxon>
        <taxon>Bacillati</taxon>
        <taxon>Cyanobacteriota</taxon>
        <taxon>Cyanophyceae</taxon>
        <taxon>Leptolyngbyales</taxon>
        <taxon>Leptolyngbyaceae</taxon>
        <taxon>Leptolyngbya group</taxon>
        <taxon>Leptolyngbya</taxon>
    </lineage>
</organism>
<dbReference type="GO" id="GO:0071555">
    <property type="term" value="P:cell wall organization"/>
    <property type="evidence" value="ECO:0007669"/>
    <property type="project" value="UniProtKB-UniRule"/>
</dbReference>
<proteinExistence type="predicted"/>
<evidence type="ECO:0000256" key="4">
    <source>
        <dbReference type="ARBA" id="ARBA00022984"/>
    </source>
</evidence>
<keyword evidence="5 6" id="KW-0961">Cell wall biogenesis/degradation</keyword>
<feature type="domain" description="L,D-TPase catalytic" evidence="7">
    <location>
        <begin position="78"/>
        <end position="219"/>
    </location>
</feature>
<keyword evidence="3 6" id="KW-0133">Cell shape</keyword>
<dbReference type="EC" id="2.-.-.-" evidence="8"/>
<evidence type="ECO:0000256" key="1">
    <source>
        <dbReference type="ARBA" id="ARBA00004752"/>
    </source>
</evidence>
<evidence type="ECO:0000256" key="3">
    <source>
        <dbReference type="ARBA" id="ARBA00022960"/>
    </source>
</evidence>
<dbReference type="AlphaFoldDB" id="A0AA96WY14"/>
<evidence type="ECO:0000256" key="6">
    <source>
        <dbReference type="PROSITE-ProRule" id="PRU01373"/>
    </source>
</evidence>
<dbReference type="GO" id="GO:0016740">
    <property type="term" value="F:transferase activity"/>
    <property type="evidence" value="ECO:0007669"/>
    <property type="project" value="UniProtKB-KW"/>
</dbReference>
<feature type="active site" description="Proton donor/acceptor" evidence="6">
    <location>
        <position position="175"/>
    </location>
</feature>
<evidence type="ECO:0000313" key="8">
    <source>
        <dbReference type="EMBL" id="WNZ47058.1"/>
    </source>
</evidence>
<feature type="active site" description="Nucleophile" evidence="6">
    <location>
        <position position="195"/>
    </location>
</feature>
<dbReference type="SUPFAM" id="SSF141523">
    <property type="entry name" value="L,D-transpeptidase catalytic domain-like"/>
    <property type="match status" value="1"/>
</dbReference>
<reference evidence="8" key="1">
    <citation type="journal article" date="2023" name="Plants (Basel)">
        <title>Genomic Analysis of Leptolyngbya boryana CZ1 Reveals Efficient Carbon Fixation Modules.</title>
        <authorList>
            <person name="Bai X."/>
            <person name="Wang H."/>
            <person name="Cheng W."/>
            <person name="Wang J."/>
            <person name="Ma M."/>
            <person name="Hu H."/>
            <person name="Song Z."/>
            <person name="Ma H."/>
            <person name="Fan Y."/>
            <person name="Du C."/>
            <person name="Xu J."/>
        </authorList>
    </citation>
    <scope>NUCLEOTIDE SEQUENCE</scope>
    <source>
        <strain evidence="8">CZ1</strain>
    </source>
</reference>
<keyword evidence="2 8" id="KW-0808">Transferase</keyword>
<dbReference type="Pfam" id="PF03734">
    <property type="entry name" value="YkuD"/>
    <property type="match status" value="1"/>
</dbReference>
<dbReference type="GO" id="GO:0009252">
    <property type="term" value="P:peptidoglycan biosynthetic process"/>
    <property type="evidence" value="ECO:0007669"/>
    <property type="project" value="UniProtKB-KW"/>
</dbReference>
<gene>
    <name evidence="8" type="ORF">Q2T42_04310</name>
</gene>
<evidence type="ECO:0000259" key="7">
    <source>
        <dbReference type="PROSITE" id="PS52029"/>
    </source>
</evidence>
<dbReference type="InterPro" id="IPR005490">
    <property type="entry name" value="LD_TPept_cat_dom"/>
</dbReference>
<dbReference type="InterPro" id="IPR038063">
    <property type="entry name" value="Transpep_catalytic_dom"/>
</dbReference>
<comment type="pathway">
    <text evidence="1 6">Cell wall biogenesis; peptidoglycan biosynthesis.</text>
</comment>
<accession>A0AA96WY14</accession>
<dbReference type="RefSeq" id="WP_287456958.1">
    <property type="nucleotide sequence ID" value="NZ_CP130144.1"/>
</dbReference>